<evidence type="ECO:0000313" key="2">
    <source>
        <dbReference type="EMBL" id="KAJ9599815.1"/>
    </source>
</evidence>
<dbReference type="SMART" id="SM00020">
    <property type="entry name" value="Tryp_SPc"/>
    <property type="match status" value="1"/>
</dbReference>
<keyword evidence="3" id="KW-1185">Reference proteome</keyword>
<dbReference type="InterPro" id="IPR043504">
    <property type="entry name" value="Peptidase_S1_PA_chymotrypsin"/>
</dbReference>
<comment type="caution">
    <text evidence="2">The sequence shown here is derived from an EMBL/GenBank/DDBJ whole genome shotgun (WGS) entry which is preliminary data.</text>
</comment>
<feature type="domain" description="Peptidase S1" evidence="1">
    <location>
        <begin position="1"/>
        <end position="139"/>
    </location>
</feature>
<gene>
    <name evidence="2" type="ORF">L9F63_009855</name>
</gene>
<sequence>GRQYTVRLGDVDLERDDEPSSPETFRVVEIREHPWFNKPFGYNDLAIMLLDRTPTRSRYVMPLCLPPPSAHSDTFVDQTATVVGWGNAYEGGDHSTVQRQVELPVWQNDICYQHYIFFRSMNSSFICAGDRTGRKHICQ</sequence>
<name>A0AAD8EQU8_DIPPU</name>
<proteinExistence type="predicted"/>
<dbReference type="PANTHER" id="PTHR24258">
    <property type="entry name" value="SERINE PROTEASE-RELATED"/>
    <property type="match status" value="1"/>
</dbReference>
<evidence type="ECO:0000259" key="1">
    <source>
        <dbReference type="PROSITE" id="PS50240"/>
    </source>
</evidence>
<dbReference type="GO" id="GO:0006508">
    <property type="term" value="P:proteolysis"/>
    <property type="evidence" value="ECO:0007669"/>
    <property type="project" value="InterPro"/>
</dbReference>
<reference evidence="2" key="1">
    <citation type="journal article" date="2023" name="IScience">
        <title>Live-bearing cockroach genome reveals convergent evolutionary mechanisms linked to viviparity in insects and beyond.</title>
        <authorList>
            <person name="Fouks B."/>
            <person name="Harrison M.C."/>
            <person name="Mikhailova A.A."/>
            <person name="Marchal E."/>
            <person name="English S."/>
            <person name="Carruthers M."/>
            <person name="Jennings E.C."/>
            <person name="Chiamaka E.L."/>
            <person name="Frigard R.A."/>
            <person name="Pippel M."/>
            <person name="Attardo G.M."/>
            <person name="Benoit J.B."/>
            <person name="Bornberg-Bauer E."/>
            <person name="Tobe S.S."/>
        </authorList>
    </citation>
    <scope>NUCLEOTIDE SEQUENCE</scope>
    <source>
        <strain evidence="2">Stay&amp;Tobe</strain>
    </source>
</reference>
<protein>
    <recommendedName>
        <fullName evidence="1">Peptidase S1 domain-containing protein</fullName>
    </recommendedName>
</protein>
<dbReference type="Gene3D" id="2.40.10.10">
    <property type="entry name" value="Trypsin-like serine proteases"/>
    <property type="match status" value="1"/>
</dbReference>
<dbReference type="Pfam" id="PF00089">
    <property type="entry name" value="Trypsin"/>
    <property type="match status" value="1"/>
</dbReference>
<dbReference type="GO" id="GO:0004252">
    <property type="term" value="F:serine-type endopeptidase activity"/>
    <property type="evidence" value="ECO:0007669"/>
    <property type="project" value="InterPro"/>
</dbReference>
<dbReference type="EMBL" id="JASPKZ010000467">
    <property type="protein sequence ID" value="KAJ9599815.1"/>
    <property type="molecule type" value="Genomic_DNA"/>
</dbReference>
<dbReference type="InterPro" id="IPR001254">
    <property type="entry name" value="Trypsin_dom"/>
</dbReference>
<reference evidence="2" key="2">
    <citation type="submission" date="2023-05" db="EMBL/GenBank/DDBJ databases">
        <authorList>
            <person name="Fouks B."/>
        </authorList>
    </citation>
    <scope>NUCLEOTIDE SEQUENCE</scope>
    <source>
        <strain evidence="2">Stay&amp;Tobe</strain>
        <tissue evidence="2">Testes</tissue>
    </source>
</reference>
<dbReference type="InterPro" id="IPR009003">
    <property type="entry name" value="Peptidase_S1_PA"/>
</dbReference>
<evidence type="ECO:0000313" key="3">
    <source>
        <dbReference type="Proteomes" id="UP001233999"/>
    </source>
</evidence>
<accession>A0AAD8EQU8</accession>
<feature type="non-terminal residue" evidence="2">
    <location>
        <position position="1"/>
    </location>
</feature>
<feature type="non-terminal residue" evidence="2">
    <location>
        <position position="139"/>
    </location>
</feature>
<dbReference type="Proteomes" id="UP001233999">
    <property type="component" value="Unassembled WGS sequence"/>
</dbReference>
<dbReference type="AlphaFoldDB" id="A0AAD8EQU8"/>
<dbReference type="SUPFAM" id="SSF50494">
    <property type="entry name" value="Trypsin-like serine proteases"/>
    <property type="match status" value="1"/>
</dbReference>
<dbReference type="PROSITE" id="PS50240">
    <property type="entry name" value="TRYPSIN_DOM"/>
    <property type="match status" value="1"/>
</dbReference>
<organism evidence="2 3">
    <name type="scientific">Diploptera punctata</name>
    <name type="common">Pacific beetle cockroach</name>
    <dbReference type="NCBI Taxonomy" id="6984"/>
    <lineage>
        <taxon>Eukaryota</taxon>
        <taxon>Metazoa</taxon>
        <taxon>Ecdysozoa</taxon>
        <taxon>Arthropoda</taxon>
        <taxon>Hexapoda</taxon>
        <taxon>Insecta</taxon>
        <taxon>Pterygota</taxon>
        <taxon>Neoptera</taxon>
        <taxon>Polyneoptera</taxon>
        <taxon>Dictyoptera</taxon>
        <taxon>Blattodea</taxon>
        <taxon>Blaberoidea</taxon>
        <taxon>Blaberidae</taxon>
        <taxon>Diplopterinae</taxon>
        <taxon>Diploptera</taxon>
    </lineage>
</organism>
<dbReference type="PANTHER" id="PTHR24258:SF116">
    <property type="entry name" value="FI16631P1-RELATED"/>
    <property type="match status" value="1"/>
</dbReference>